<dbReference type="Ensembl" id="ENSDNVT00000013214.1">
    <property type="protein sequence ID" value="ENSDNVP00000010955.1"/>
    <property type="gene ID" value="ENSDNVG00000007752.1"/>
</dbReference>
<dbReference type="GO" id="GO:0005737">
    <property type="term" value="C:cytoplasm"/>
    <property type="evidence" value="ECO:0007669"/>
    <property type="project" value="UniProtKB-ARBA"/>
</dbReference>
<organism evidence="2 3">
    <name type="scientific">Dromaius novaehollandiae</name>
    <name type="common">Emu</name>
    <dbReference type="NCBI Taxonomy" id="8790"/>
    <lineage>
        <taxon>Eukaryota</taxon>
        <taxon>Metazoa</taxon>
        <taxon>Chordata</taxon>
        <taxon>Craniata</taxon>
        <taxon>Vertebrata</taxon>
        <taxon>Euteleostomi</taxon>
        <taxon>Archelosauria</taxon>
        <taxon>Archosauria</taxon>
        <taxon>Dinosauria</taxon>
        <taxon>Saurischia</taxon>
        <taxon>Theropoda</taxon>
        <taxon>Coelurosauria</taxon>
        <taxon>Aves</taxon>
        <taxon>Palaeognathae</taxon>
        <taxon>Casuariiformes</taxon>
        <taxon>Dromaiidae</taxon>
        <taxon>Dromaius</taxon>
    </lineage>
</organism>
<sequence length="174" mass="18886">GMPGASARRCCGGRGDFCEDPCGSRKSQLIDLLAEGFWEELLDIHQPEIHISDWWGARADCGCKYSLHVRLLAADRRAVLATFEAQPEPVSALGETEARGCSGPPRLHGGFVSLPGQVSHVFRHYGPGVRYIHFCHRGKDTQFWAGHYGARVTHSAVVLRLGPPAAPLPPSAAH</sequence>
<dbReference type="Proteomes" id="UP000694423">
    <property type="component" value="Unplaced"/>
</dbReference>
<dbReference type="GO" id="GO:0031146">
    <property type="term" value="P:SCF-dependent proteasomal ubiquitin-dependent protein catabolic process"/>
    <property type="evidence" value="ECO:0007669"/>
    <property type="project" value="TreeGrafter"/>
</dbReference>
<dbReference type="AlphaFoldDB" id="A0A8C4JM78"/>
<reference evidence="2" key="2">
    <citation type="submission" date="2025-09" db="UniProtKB">
        <authorList>
            <consortium name="Ensembl"/>
        </authorList>
    </citation>
    <scope>IDENTIFICATION</scope>
</reference>
<dbReference type="GO" id="GO:0006516">
    <property type="term" value="P:glycoprotein catabolic process"/>
    <property type="evidence" value="ECO:0007669"/>
    <property type="project" value="TreeGrafter"/>
</dbReference>
<accession>A0A8C4JM78</accession>
<dbReference type="GO" id="GO:0036503">
    <property type="term" value="P:ERAD pathway"/>
    <property type="evidence" value="ECO:0007669"/>
    <property type="project" value="TreeGrafter"/>
</dbReference>
<dbReference type="SUPFAM" id="SSF49785">
    <property type="entry name" value="Galactose-binding domain-like"/>
    <property type="match status" value="1"/>
</dbReference>
<dbReference type="PROSITE" id="PS51114">
    <property type="entry name" value="FBA"/>
    <property type="match status" value="1"/>
</dbReference>
<keyword evidence="3" id="KW-1185">Reference proteome</keyword>
<dbReference type="SMART" id="SM01198">
    <property type="entry name" value="FBA"/>
    <property type="match status" value="1"/>
</dbReference>
<evidence type="ECO:0000313" key="3">
    <source>
        <dbReference type="Proteomes" id="UP000694423"/>
    </source>
</evidence>
<dbReference type="Pfam" id="PF04300">
    <property type="entry name" value="FBA"/>
    <property type="match status" value="2"/>
</dbReference>
<dbReference type="GO" id="GO:0061630">
    <property type="term" value="F:ubiquitin protein ligase activity"/>
    <property type="evidence" value="ECO:0007669"/>
    <property type="project" value="TreeGrafter"/>
</dbReference>
<dbReference type="GO" id="GO:0019005">
    <property type="term" value="C:SCF ubiquitin ligase complex"/>
    <property type="evidence" value="ECO:0007669"/>
    <property type="project" value="TreeGrafter"/>
</dbReference>
<reference evidence="2" key="1">
    <citation type="submission" date="2025-08" db="UniProtKB">
        <authorList>
            <consortium name="Ensembl"/>
        </authorList>
    </citation>
    <scope>IDENTIFICATION</scope>
</reference>
<evidence type="ECO:0000313" key="2">
    <source>
        <dbReference type="Ensembl" id="ENSDNVP00000010955.1"/>
    </source>
</evidence>
<evidence type="ECO:0000259" key="1">
    <source>
        <dbReference type="PROSITE" id="PS51114"/>
    </source>
</evidence>
<dbReference type="InterPro" id="IPR008979">
    <property type="entry name" value="Galactose-bd-like_sf"/>
</dbReference>
<dbReference type="InterPro" id="IPR007397">
    <property type="entry name" value="F-box-assoc_dom"/>
</dbReference>
<dbReference type="PANTHER" id="PTHR12125:SF9">
    <property type="entry name" value="F-BOX ONLY PROTEIN 27"/>
    <property type="match status" value="1"/>
</dbReference>
<protein>
    <submittedName>
        <fullName evidence="2">F-box only protein 27-like</fullName>
    </submittedName>
</protein>
<dbReference type="InterPro" id="IPR039752">
    <property type="entry name" value="F-box_only"/>
</dbReference>
<dbReference type="Gene3D" id="2.60.120.260">
    <property type="entry name" value="Galactose-binding domain-like"/>
    <property type="match status" value="1"/>
</dbReference>
<dbReference type="PANTHER" id="PTHR12125">
    <property type="entry name" value="F-BOX ONLY PROTEIN 6-LIKE PROTEIN"/>
    <property type="match status" value="1"/>
</dbReference>
<feature type="domain" description="FBA" evidence="1">
    <location>
        <begin position="1"/>
        <end position="161"/>
    </location>
</feature>
<name>A0A8C4JM78_DRONO</name>
<proteinExistence type="predicted"/>